<dbReference type="Proteomes" id="UP000014041">
    <property type="component" value="Unassembled WGS sequence"/>
</dbReference>
<dbReference type="PATRIC" id="fig|1217690.3.peg.1182"/>
<dbReference type="EMBL" id="APQJ01000007">
    <property type="protein sequence ID" value="EOQ63575.1"/>
    <property type="molecule type" value="Genomic_DNA"/>
</dbReference>
<evidence type="ECO:0008006" key="3">
    <source>
        <dbReference type="Google" id="ProtNLM"/>
    </source>
</evidence>
<dbReference type="RefSeq" id="WP_016138087.1">
    <property type="nucleotide sequence ID" value="NZ_KB976986.1"/>
</dbReference>
<sequence>MNALENTDSDIGFNIPNSYYEFQNQFCEPNIKKVQVWIETQRDFNFWNSILEGKISNTEFNIQSTETFVEDGKVGTGCSRILYLVSKGNIELGKNSIVCIDSDYYCISKLMNSSFDHSTQFHTAIDIITDYSKNFVFRTLIHSKECAFYIERFIREEIRKCICVSNIDEIKICFSEILSEISKTIKFYFIFILKIHNENKITLDERNKILKSLLEEISIIKQIPISYFEDVNSFVESPIFISFKEKIEILHSTLISQHSEANENIEILIKNIESFSINDSNLFYFLRGHDVAEILKGIANSYIKAIKNDHQSLLESELASKGCDENSIKTMRTDVMGSYRNNIQPGIFDTNYQNIHQNEYIKIVFDCIKDCISTP</sequence>
<accession>R8Y2A5</accession>
<name>R8Y2A5_ACICA</name>
<dbReference type="HOGENOM" id="CLU_772995_0_0_6"/>
<dbReference type="AlphaFoldDB" id="R8Y2A5"/>
<evidence type="ECO:0000313" key="2">
    <source>
        <dbReference type="Proteomes" id="UP000014041"/>
    </source>
</evidence>
<reference evidence="1 2" key="1">
    <citation type="submission" date="2013-02" db="EMBL/GenBank/DDBJ databases">
        <title>The Genome Sequence of Acinetobacter sp. ANC 3811.</title>
        <authorList>
            <consortium name="The Broad Institute Genome Sequencing Platform"/>
            <consortium name="The Broad Institute Genome Sequencing Center for Infectious Disease"/>
            <person name="Cerqueira G."/>
            <person name="Feldgarden M."/>
            <person name="Courvalin P."/>
            <person name="Perichon B."/>
            <person name="Grillot-Courvalin C."/>
            <person name="Clermont D."/>
            <person name="Rocha E."/>
            <person name="Yoon E.-J."/>
            <person name="Nemec A."/>
            <person name="Walker B."/>
            <person name="Young S.K."/>
            <person name="Zeng Q."/>
            <person name="Gargeya S."/>
            <person name="Fitzgerald M."/>
            <person name="Haas B."/>
            <person name="Abouelleil A."/>
            <person name="Alvarado L."/>
            <person name="Arachchi H.M."/>
            <person name="Berlin A.M."/>
            <person name="Chapman S.B."/>
            <person name="Dewar J."/>
            <person name="Goldberg J."/>
            <person name="Griggs A."/>
            <person name="Gujja S."/>
            <person name="Hansen M."/>
            <person name="Howarth C."/>
            <person name="Imamovic A."/>
            <person name="Larimer J."/>
            <person name="McCowan C."/>
            <person name="Murphy C."/>
            <person name="Neiman D."/>
            <person name="Pearson M."/>
            <person name="Priest M."/>
            <person name="Roberts A."/>
            <person name="Saif S."/>
            <person name="Shea T."/>
            <person name="Sisk P."/>
            <person name="Sykes S."/>
            <person name="Wortman J."/>
            <person name="Nusbaum C."/>
            <person name="Birren B."/>
        </authorList>
    </citation>
    <scope>NUCLEOTIDE SEQUENCE [LARGE SCALE GENOMIC DNA]</scope>
    <source>
        <strain evidence="1 2">ANC 3811</strain>
    </source>
</reference>
<organism evidence="1 2">
    <name type="scientific">Acinetobacter calcoaceticus ANC 3811</name>
    <dbReference type="NCBI Taxonomy" id="1217690"/>
    <lineage>
        <taxon>Bacteria</taxon>
        <taxon>Pseudomonadati</taxon>
        <taxon>Pseudomonadota</taxon>
        <taxon>Gammaproteobacteria</taxon>
        <taxon>Moraxellales</taxon>
        <taxon>Moraxellaceae</taxon>
        <taxon>Acinetobacter</taxon>
        <taxon>Acinetobacter calcoaceticus/baumannii complex</taxon>
    </lineage>
</organism>
<comment type="caution">
    <text evidence="1">The sequence shown here is derived from an EMBL/GenBank/DDBJ whole genome shotgun (WGS) entry which is preliminary data.</text>
</comment>
<protein>
    <recommendedName>
        <fullName evidence="3">DUF4435 domain-containing protein</fullName>
    </recommendedName>
</protein>
<gene>
    <name evidence="1" type="ORF">F935_01204</name>
</gene>
<proteinExistence type="predicted"/>
<evidence type="ECO:0000313" key="1">
    <source>
        <dbReference type="EMBL" id="EOQ63575.1"/>
    </source>
</evidence>